<dbReference type="WBParaSite" id="nRc.2.0.1.t18392-RA">
    <property type="protein sequence ID" value="nRc.2.0.1.t18392-RA"/>
    <property type="gene ID" value="nRc.2.0.1.g18392"/>
</dbReference>
<name>A0A915IX96_ROMCU</name>
<evidence type="ECO:0000313" key="3">
    <source>
        <dbReference type="WBParaSite" id="nRc.2.0.1.t18392-RA"/>
    </source>
</evidence>
<keyword evidence="1" id="KW-0812">Transmembrane</keyword>
<feature type="transmembrane region" description="Helical" evidence="1">
    <location>
        <begin position="85"/>
        <end position="108"/>
    </location>
</feature>
<protein>
    <submittedName>
        <fullName evidence="3">Uncharacterized protein</fullName>
    </submittedName>
</protein>
<evidence type="ECO:0000313" key="2">
    <source>
        <dbReference type="Proteomes" id="UP000887565"/>
    </source>
</evidence>
<organism evidence="2 3">
    <name type="scientific">Romanomermis culicivorax</name>
    <name type="common">Nematode worm</name>
    <dbReference type="NCBI Taxonomy" id="13658"/>
    <lineage>
        <taxon>Eukaryota</taxon>
        <taxon>Metazoa</taxon>
        <taxon>Ecdysozoa</taxon>
        <taxon>Nematoda</taxon>
        <taxon>Enoplea</taxon>
        <taxon>Dorylaimia</taxon>
        <taxon>Mermithida</taxon>
        <taxon>Mermithoidea</taxon>
        <taxon>Mermithidae</taxon>
        <taxon>Romanomermis</taxon>
    </lineage>
</organism>
<keyword evidence="1" id="KW-0472">Membrane</keyword>
<dbReference type="AlphaFoldDB" id="A0A915IX96"/>
<sequence length="112" mass="11890">MTMLVAEVDWLIARISRAVLVTVADDGRADAIFGIMGAGLVGVAPKACGLCDVRAISACRSVEVVHVCLVGLRLMTRALLPGLRLMARALLLITLSGFMFLIIAIISLNQLL</sequence>
<accession>A0A915IX96</accession>
<dbReference type="Proteomes" id="UP000887565">
    <property type="component" value="Unplaced"/>
</dbReference>
<reference evidence="3" key="1">
    <citation type="submission" date="2022-11" db="UniProtKB">
        <authorList>
            <consortium name="WormBaseParasite"/>
        </authorList>
    </citation>
    <scope>IDENTIFICATION</scope>
</reference>
<keyword evidence="2" id="KW-1185">Reference proteome</keyword>
<keyword evidence="1" id="KW-1133">Transmembrane helix</keyword>
<proteinExistence type="predicted"/>
<evidence type="ECO:0000256" key="1">
    <source>
        <dbReference type="SAM" id="Phobius"/>
    </source>
</evidence>